<name>A0ABU9BJP4_9BURK</name>
<comment type="caution">
    <text evidence="1">The sequence shown here is derived from an EMBL/GenBank/DDBJ whole genome shotgun (WGS) entry which is preliminary data.</text>
</comment>
<accession>A0ABU9BJP4</accession>
<organism evidence="1 2">
    <name type="scientific">Ideonella lacteola</name>
    <dbReference type="NCBI Taxonomy" id="2984193"/>
    <lineage>
        <taxon>Bacteria</taxon>
        <taxon>Pseudomonadati</taxon>
        <taxon>Pseudomonadota</taxon>
        <taxon>Betaproteobacteria</taxon>
        <taxon>Burkholderiales</taxon>
        <taxon>Sphaerotilaceae</taxon>
        <taxon>Ideonella</taxon>
    </lineage>
</organism>
<evidence type="ECO:0000313" key="1">
    <source>
        <dbReference type="EMBL" id="MEK8029974.1"/>
    </source>
</evidence>
<dbReference type="EMBL" id="JBBUTG010000002">
    <property type="protein sequence ID" value="MEK8029974.1"/>
    <property type="molecule type" value="Genomic_DNA"/>
</dbReference>
<protein>
    <submittedName>
        <fullName evidence="1">Uncharacterized protein</fullName>
    </submittedName>
</protein>
<proteinExistence type="predicted"/>
<dbReference type="Proteomes" id="UP001371218">
    <property type="component" value="Unassembled WGS sequence"/>
</dbReference>
<keyword evidence="2" id="KW-1185">Reference proteome</keyword>
<evidence type="ECO:0000313" key="2">
    <source>
        <dbReference type="Proteomes" id="UP001371218"/>
    </source>
</evidence>
<dbReference type="RefSeq" id="WP_341424336.1">
    <property type="nucleotide sequence ID" value="NZ_JBBUTG010000002.1"/>
</dbReference>
<reference evidence="1 2" key="1">
    <citation type="submission" date="2024-04" db="EMBL/GenBank/DDBJ databases">
        <title>Novel species of the genus Ideonella isolated from streams.</title>
        <authorList>
            <person name="Lu H."/>
        </authorList>
    </citation>
    <scope>NUCLEOTIDE SEQUENCE [LARGE SCALE GENOMIC DNA]</scope>
    <source>
        <strain evidence="1 2">DXS29W</strain>
    </source>
</reference>
<sequence length="159" mass="17207">MMPRVGAPHDAAIRVGTEPIGIGSLAPVDALQPLGDERREIGVDGATPAAEAAPTADVADQLCQHFGLRWTRHNPVWTPAALTHLRRLQRRFLEAALQLPAERRSVLLQATRLVEEQVQLRLRLEQMAAPLPDPSVDPVFTREAVAAPGLRLADSGRAG</sequence>
<gene>
    <name evidence="1" type="ORF">AACH06_03990</name>
</gene>